<proteinExistence type="predicted"/>
<keyword evidence="2" id="KW-1185">Reference proteome</keyword>
<dbReference type="RefSeq" id="WP_197744986.1">
    <property type="nucleotide sequence ID" value="NZ_LR778175.1"/>
</dbReference>
<accession>A0A7G1Q8P8</accession>
<gene>
    <name evidence="1" type="ORF">NSCAC_0653</name>
</gene>
<protein>
    <submittedName>
        <fullName evidence="1">Uncharacterized protein</fullName>
    </submittedName>
</protein>
<organism evidence="1 2">
    <name type="scientific">Candidatus Nitrosacidococcus tergens</name>
    <dbReference type="NCBI Taxonomy" id="553981"/>
    <lineage>
        <taxon>Bacteria</taxon>
        <taxon>Pseudomonadati</taxon>
        <taxon>Pseudomonadota</taxon>
        <taxon>Gammaproteobacteria</taxon>
        <taxon>Chromatiales</taxon>
        <taxon>Chromatiaceae</taxon>
        <taxon>Candidatus Nitrosacidococcus</taxon>
    </lineage>
</organism>
<evidence type="ECO:0000313" key="2">
    <source>
        <dbReference type="Proteomes" id="UP000516072"/>
    </source>
</evidence>
<evidence type="ECO:0000313" key="1">
    <source>
        <dbReference type="EMBL" id="CAB1275411.1"/>
    </source>
</evidence>
<dbReference type="AlphaFoldDB" id="A0A7G1Q8P8"/>
<name>A0A7G1Q8P8_9GAMM</name>
<reference evidence="1 2" key="1">
    <citation type="submission" date="2020-03" db="EMBL/GenBank/DDBJ databases">
        <authorList>
            <person name="Picone N."/>
        </authorList>
    </citation>
    <scope>NUCLEOTIDE SEQUENCE [LARGE SCALE GENOMIC DNA]</scope>
    <source>
        <strain evidence="1">NSCAC1</strain>
    </source>
</reference>
<dbReference type="KEGG" id="ntg:NSCAC_0653"/>
<sequence length="171" mass="19887">MKKLLFIPILFIHIQAKAWVDNLANDSMEGYPIYSIGVMSEDGDEELIFDCSKNGVESTLLLNQDITVIYTSYLAYDAYAGFYDGKKPELYRDIIYRIDNNRVERTGSDVVRHDVGLLKLRGTMDRYSPWDILHQMKDKSEIIMQVEGLTMEFDISGVSEYYPKFKEYCNF</sequence>
<dbReference type="EMBL" id="LR778175">
    <property type="protein sequence ID" value="CAB1275411.1"/>
    <property type="molecule type" value="Genomic_DNA"/>
</dbReference>
<dbReference type="Proteomes" id="UP000516072">
    <property type="component" value="Chromosome"/>
</dbReference>